<dbReference type="AlphaFoldDB" id="A0AA35P7H9"/>
<evidence type="ECO:0000313" key="3">
    <source>
        <dbReference type="Proteomes" id="UP001178461"/>
    </source>
</evidence>
<gene>
    <name evidence="2" type="ORF">PODLI_1B028920</name>
</gene>
<feature type="region of interest" description="Disordered" evidence="1">
    <location>
        <begin position="28"/>
        <end position="113"/>
    </location>
</feature>
<dbReference type="Proteomes" id="UP001178461">
    <property type="component" value="Chromosome 6"/>
</dbReference>
<dbReference type="EMBL" id="OX395131">
    <property type="protein sequence ID" value="CAI5778466.1"/>
    <property type="molecule type" value="Genomic_DNA"/>
</dbReference>
<evidence type="ECO:0000256" key="1">
    <source>
        <dbReference type="SAM" id="MobiDB-lite"/>
    </source>
</evidence>
<accession>A0AA35P7H9</accession>
<keyword evidence="3" id="KW-1185">Reference proteome</keyword>
<sequence length="113" mass="12376">MCTSLIIQTRDQFGILFLHSEPGLAEMSHLDNKEKTAKSAHAAGSGRRRRRSAPSRRPPRSLSLCSVLLPPPAPFSPRGRKLRRIRPPPPSPARRETPTEEAEDPAGESCSGT</sequence>
<protein>
    <submittedName>
        <fullName evidence="2">Uncharacterized protein</fullName>
    </submittedName>
</protein>
<name>A0AA35P7H9_9SAUR</name>
<feature type="compositionally biased region" description="Basic residues" evidence="1">
    <location>
        <begin position="46"/>
        <end position="59"/>
    </location>
</feature>
<feature type="compositionally biased region" description="Basic and acidic residues" evidence="1">
    <location>
        <begin position="28"/>
        <end position="37"/>
    </location>
</feature>
<proteinExistence type="predicted"/>
<organism evidence="2 3">
    <name type="scientific">Podarcis lilfordi</name>
    <name type="common">Lilford's wall lizard</name>
    <dbReference type="NCBI Taxonomy" id="74358"/>
    <lineage>
        <taxon>Eukaryota</taxon>
        <taxon>Metazoa</taxon>
        <taxon>Chordata</taxon>
        <taxon>Craniata</taxon>
        <taxon>Vertebrata</taxon>
        <taxon>Euteleostomi</taxon>
        <taxon>Lepidosauria</taxon>
        <taxon>Squamata</taxon>
        <taxon>Bifurcata</taxon>
        <taxon>Unidentata</taxon>
        <taxon>Episquamata</taxon>
        <taxon>Laterata</taxon>
        <taxon>Lacertibaenia</taxon>
        <taxon>Lacertidae</taxon>
        <taxon>Podarcis</taxon>
    </lineage>
</organism>
<reference evidence="2" key="1">
    <citation type="submission" date="2022-12" db="EMBL/GenBank/DDBJ databases">
        <authorList>
            <person name="Alioto T."/>
            <person name="Alioto T."/>
            <person name="Gomez Garrido J."/>
        </authorList>
    </citation>
    <scope>NUCLEOTIDE SEQUENCE</scope>
</reference>
<evidence type="ECO:0000313" key="2">
    <source>
        <dbReference type="EMBL" id="CAI5778466.1"/>
    </source>
</evidence>